<dbReference type="GeneID" id="16997657"/>
<dbReference type="OMA" id="QGYKANP"/>
<dbReference type="OrthoDB" id="196140at2759"/>
<dbReference type="InterPro" id="IPR053229">
    <property type="entry name" value="NADH-Q_oxidrdct_subunit"/>
</dbReference>
<dbReference type="EMBL" id="AP006502">
    <property type="protein sequence ID" value="BAM83469.1"/>
    <property type="molecule type" value="Genomic_DNA"/>
</dbReference>
<reference evidence="3 4" key="1">
    <citation type="journal article" date="2004" name="Nature">
        <title>Genome sequence of the ultrasmall unicellular red alga Cyanidioschyzon merolae 10D.</title>
        <authorList>
            <person name="Matsuzaki M."/>
            <person name="Misumi O."/>
            <person name="Shin-i T."/>
            <person name="Maruyama S."/>
            <person name="Takahara M."/>
            <person name="Miyagishima S."/>
            <person name="Mori T."/>
            <person name="Nishida K."/>
            <person name="Yagisawa F."/>
            <person name="Nishida K."/>
            <person name="Yoshida Y."/>
            <person name="Nishimura Y."/>
            <person name="Nakao S."/>
            <person name="Kobayashi T."/>
            <person name="Momoyama Y."/>
            <person name="Higashiyama T."/>
            <person name="Minoda A."/>
            <person name="Sano M."/>
            <person name="Nomoto H."/>
            <person name="Oishi K."/>
            <person name="Hayashi H."/>
            <person name="Ohta F."/>
            <person name="Nishizaka S."/>
            <person name="Haga S."/>
            <person name="Miura S."/>
            <person name="Morishita T."/>
            <person name="Kabeya Y."/>
            <person name="Terasawa K."/>
            <person name="Suzuki Y."/>
            <person name="Ishii Y."/>
            <person name="Asakawa S."/>
            <person name="Takano H."/>
            <person name="Ohta N."/>
            <person name="Kuroiwa H."/>
            <person name="Tanaka K."/>
            <person name="Shimizu N."/>
            <person name="Sugano S."/>
            <person name="Sato N."/>
            <person name="Nozaki H."/>
            <person name="Ogasawara N."/>
            <person name="Kohara Y."/>
            <person name="Kuroiwa T."/>
        </authorList>
    </citation>
    <scope>NUCLEOTIDE SEQUENCE [LARGE SCALE GENOMIC DNA]</scope>
    <source>
        <strain evidence="3 4">10D</strain>
    </source>
</reference>
<evidence type="ECO:0000313" key="3">
    <source>
        <dbReference type="EMBL" id="BAM83469.1"/>
    </source>
</evidence>
<proteinExistence type="predicted"/>
<name>M1VD02_CYAM1</name>
<dbReference type="PANTHER" id="PTHR34062:SF1">
    <property type="entry name" value="NADH-UBIQUINONE OXIDOREDUCTASE 21KDA SUBUNIT N-TERMINAL DOMAIN-CONTAINING PROTEIN"/>
    <property type="match status" value="1"/>
</dbReference>
<gene>
    <name evidence="3" type="ORF">CYME_CMT552C</name>
</gene>
<evidence type="ECO:0000256" key="1">
    <source>
        <dbReference type="SAM" id="MobiDB-lite"/>
    </source>
</evidence>
<dbReference type="KEGG" id="cme:CYME_CMT552C"/>
<dbReference type="Pfam" id="PF10785">
    <property type="entry name" value="NADH-u_ox-rdase"/>
    <property type="match status" value="1"/>
</dbReference>
<organism evidence="3 4">
    <name type="scientific">Cyanidioschyzon merolae (strain NIES-3377 / 10D)</name>
    <name type="common">Unicellular red alga</name>
    <dbReference type="NCBI Taxonomy" id="280699"/>
    <lineage>
        <taxon>Eukaryota</taxon>
        <taxon>Rhodophyta</taxon>
        <taxon>Bangiophyceae</taxon>
        <taxon>Cyanidiales</taxon>
        <taxon>Cyanidiaceae</taxon>
        <taxon>Cyanidioschyzon</taxon>
    </lineage>
</organism>
<dbReference type="HOGENOM" id="CLU_154171_0_0_1"/>
<sequence length="93" mass="9920">MVLSTEEASKQVSTPYPPIDPNPSFTRVLLNFKPKEYAVVVASAAGSAFFGYLAGHPVRVPSTYCATAIGTLGGFCYSFRASLGRLLGFEPNN</sequence>
<evidence type="ECO:0000313" key="4">
    <source>
        <dbReference type="Proteomes" id="UP000007014"/>
    </source>
</evidence>
<protein>
    <recommendedName>
        <fullName evidence="2">NADH-ubiquinone oxidoreductase 21kDa subunit N-terminal domain-containing protein</fullName>
    </recommendedName>
</protein>
<keyword evidence="4" id="KW-1185">Reference proteome</keyword>
<evidence type="ECO:0000259" key="2">
    <source>
        <dbReference type="Pfam" id="PF10785"/>
    </source>
</evidence>
<dbReference type="AlphaFoldDB" id="M1VD02"/>
<accession>M1VD02</accession>
<dbReference type="PANTHER" id="PTHR34062">
    <property type="entry name" value="OXIDOREDUCTASE 21 KDA SUBUNIT, PUTATIVE (AFU_ORTHOLOGUE AFUA_4G04750)-RELATED"/>
    <property type="match status" value="1"/>
</dbReference>
<feature type="domain" description="NADH-ubiquinone oxidoreductase 21kDa subunit N-terminal" evidence="2">
    <location>
        <begin position="14"/>
        <end position="90"/>
    </location>
</feature>
<dbReference type="STRING" id="280699.M1VD02"/>
<reference evidence="3 4" key="2">
    <citation type="journal article" date="2007" name="BMC Biol.">
        <title>A 100%-complete sequence reveals unusually simple genomic features in the hot-spring red alga Cyanidioschyzon merolae.</title>
        <authorList>
            <person name="Nozaki H."/>
            <person name="Takano H."/>
            <person name="Misumi O."/>
            <person name="Terasawa K."/>
            <person name="Matsuzaki M."/>
            <person name="Maruyama S."/>
            <person name="Nishida K."/>
            <person name="Yagisawa F."/>
            <person name="Yoshida Y."/>
            <person name="Fujiwara T."/>
            <person name="Takio S."/>
            <person name="Tamura K."/>
            <person name="Chung S.J."/>
            <person name="Nakamura S."/>
            <person name="Kuroiwa H."/>
            <person name="Tanaka K."/>
            <person name="Sato N."/>
            <person name="Kuroiwa T."/>
        </authorList>
    </citation>
    <scope>NUCLEOTIDE SEQUENCE [LARGE SCALE GENOMIC DNA]</scope>
    <source>
        <strain evidence="3 4">10D</strain>
    </source>
</reference>
<dbReference type="InterPro" id="IPR019721">
    <property type="entry name" value="NADH-UbQ_OxRdtase_su21_N"/>
</dbReference>
<dbReference type="Proteomes" id="UP000007014">
    <property type="component" value="Chromosome 20"/>
</dbReference>
<dbReference type="RefSeq" id="XP_005539505.1">
    <property type="nucleotide sequence ID" value="XM_005539448.1"/>
</dbReference>
<dbReference type="Gramene" id="CMT552CT">
    <property type="protein sequence ID" value="CMT552CT"/>
    <property type="gene ID" value="CMT552C"/>
</dbReference>
<feature type="region of interest" description="Disordered" evidence="1">
    <location>
        <begin position="1"/>
        <end position="23"/>
    </location>
</feature>